<dbReference type="EMBL" id="AFYH01077504">
    <property type="status" value="NOT_ANNOTATED_CDS"/>
    <property type="molecule type" value="Genomic_DNA"/>
</dbReference>
<name>M3XKB0_LATCH</name>
<dbReference type="Bgee" id="ENSLACG00000022377">
    <property type="expression patterns" value="Expressed in post-anal tail muscle and 5 other cell types or tissues"/>
</dbReference>
<evidence type="ECO:0000256" key="1">
    <source>
        <dbReference type="SAM" id="MobiDB-lite"/>
    </source>
</evidence>
<accession>M3XKB0</accession>
<reference evidence="2" key="2">
    <citation type="submission" date="2025-08" db="UniProtKB">
        <authorList>
            <consortium name="Ensembl"/>
        </authorList>
    </citation>
    <scope>IDENTIFICATION</scope>
</reference>
<dbReference type="GeneID" id="102365059"/>
<dbReference type="EMBL" id="AFYH01077506">
    <property type="status" value="NOT_ANNOTATED_CDS"/>
    <property type="molecule type" value="Genomic_DNA"/>
</dbReference>
<dbReference type="EMBL" id="AFYH01077507">
    <property type="status" value="NOT_ANNOTATED_CDS"/>
    <property type="molecule type" value="Genomic_DNA"/>
</dbReference>
<dbReference type="EMBL" id="AFYH01077503">
    <property type="status" value="NOT_ANNOTATED_CDS"/>
    <property type="molecule type" value="Genomic_DNA"/>
</dbReference>
<dbReference type="GeneTree" id="ENSGT00970000198076"/>
<dbReference type="PANTHER" id="PTHR15581">
    <property type="entry name" value="CENTROMERE PROTEIN R"/>
    <property type="match status" value="1"/>
</dbReference>
<dbReference type="InParanoid" id="M3XKB0"/>
<sequence length="159" mass="18276">MNRKQAKIPVKRTLQLEKISKENKYQKNELTPTKQSQANTELFSPVTGTCELNESFVPDRDVNDVKKDNDAVASQKIQPTSRGHSKPSQEKDFMVLHSKVKNLAAAFKEEREKLKTLKALEGSRELENVIGFWDTSNDLETELCKNRELMVQIQKRQSE</sequence>
<dbReference type="Ensembl" id="ENSLACT00000025660.1">
    <property type="protein sequence ID" value="ENSLACP00000023166.1"/>
    <property type="gene ID" value="ENSLACG00000022377.1"/>
</dbReference>
<evidence type="ECO:0000313" key="2">
    <source>
        <dbReference type="Ensembl" id="ENSLACP00000023166.1"/>
    </source>
</evidence>
<evidence type="ECO:0000313" key="3">
    <source>
        <dbReference type="Proteomes" id="UP000008672"/>
    </source>
</evidence>
<feature type="compositionally biased region" description="Polar residues" evidence="1">
    <location>
        <begin position="28"/>
        <end position="41"/>
    </location>
</feature>
<dbReference type="GO" id="GO:0005654">
    <property type="term" value="C:nucleoplasm"/>
    <property type="evidence" value="ECO:0007669"/>
    <property type="project" value="TreeGrafter"/>
</dbReference>
<dbReference type="RefSeq" id="XP_064415946.1">
    <property type="nucleotide sequence ID" value="XM_064559876.1"/>
</dbReference>
<proteinExistence type="predicted"/>
<dbReference type="EMBL" id="AFYH01077505">
    <property type="status" value="NOT_ANNOTATED_CDS"/>
    <property type="molecule type" value="Genomic_DNA"/>
</dbReference>
<feature type="region of interest" description="Disordered" evidence="1">
    <location>
        <begin position="60"/>
        <end position="90"/>
    </location>
</feature>
<reference evidence="3" key="1">
    <citation type="submission" date="2011-08" db="EMBL/GenBank/DDBJ databases">
        <title>The draft genome of Latimeria chalumnae.</title>
        <authorList>
            <person name="Di Palma F."/>
            <person name="Alfoldi J."/>
            <person name="Johnson J."/>
            <person name="Berlin A."/>
            <person name="Gnerre S."/>
            <person name="Jaffe D."/>
            <person name="MacCallum I."/>
            <person name="Young S."/>
            <person name="Walker B.J."/>
            <person name="Lander E."/>
            <person name="Lindblad-Toh K."/>
        </authorList>
    </citation>
    <scope>NUCLEOTIDE SEQUENCE [LARGE SCALE GENOMIC DNA]</scope>
    <source>
        <strain evidence="3">Wild caught</strain>
    </source>
</reference>
<dbReference type="FunCoup" id="M3XKB0">
    <property type="interactions" value="2010"/>
</dbReference>
<gene>
    <name evidence="2" type="primary">LOC102365059</name>
</gene>
<protein>
    <submittedName>
        <fullName evidence="2">Integrin subunit beta 3 binding protein</fullName>
    </submittedName>
</protein>
<dbReference type="AlphaFoldDB" id="M3XKB0"/>
<dbReference type="KEGG" id="lcm:102365059"/>
<dbReference type="STRING" id="7897.ENSLACP00000023166"/>
<dbReference type="GO" id="GO:0034080">
    <property type="term" value="P:CENP-A containing chromatin assembly"/>
    <property type="evidence" value="ECO:0007669"/>
    <property type="project" value="InterPro"/>
</dbReference>
<dbReference type="OMA" id="CQMSPIA"/>
<dbReference type="HOGENOM" id="CLU_122442_0_0_1"/>
<dbReference type="PANTHER" id="PTHR15581:SF0">
    <property type="entry name" value="CENTROMERE PROTEIN R"/>
    <property type="match status" value="1"/>
</dbReference>
<reference evidence="2" key="3">
    <citation type="submission" date="2025-09" db="UniProtKB">
        <authorList>
            <consortium name="Ensembl"/>
        </authorList>
    </citation>
    <scope>IDENTIFICATION</scope>
</reference>
<dbReference type="OrthoDB" id="8839831at2759"/>
<dbReference type="Pfam" id="PF06729">
    <property type="entry name" value="CENP-R"/>
    <property type="match status" value="1"/>
</dbReference>
<feature type="region of interest" description="Disordered" evidence="1">
    <location>
        <begin position="19"/>
        <end position="41"/>
    </location>
</feature>
<dbReference type="Proteomes" id="UP000008672">
    <property type="component" value="Unassembled WGS sequence"/>
</dbReference>
<feature type="compositionally biased region" description="Basic and acidic residues" evidence="1">
    <location>
        <begin position="60"/>
        <end position="70"/>
    </location>
</feature>
<organism evidence="2 3">
    <name type="scientific">Latimeria chalumnae</name>
    <name type="common">Coelacanth</name>
    <dbReference type="NCBI Taxonomy" id="7897"/>
    <lineage>
        <taxon>Eukaryota</taxon>
        <taxon>Metazoa</taxon>
        <taxon>Chordata</taxon>
        <taxon>Craniata</taxon>
        <taxon>Vertebrata</taxon>
        <taxon>Euteleostomi</taxon>
        <taxon>Coelacanthiformes</taxon>
        <taxon>Coelacanthidae</taxon>
        <taxon>Latimeria</taxon>
    </lineage>
</organism>
<dbReference type="InterPro" id="IPR009601">
    <property type="entry name" value="CENP-R"/>
</dbReference>
<dbReference type="GO" id="GO:0006355">
    <property type="term" value="P:regulation of DNA-templated transcription"/>
    <property type="evidence" value="ECO:0007669"/>
    <property type="project" value="InterPro"/>
</dbReference>
<keyword evidence="3" id="KW-1185">Reference proteome</keyword>